<evidence type="ECO:0000256" key="10">
    <source>
        <dbReference type="PIRSR" id="PIRSR001589-2"/>
    </source>
</evidence>
<evidence type="ECO:0000256" key="2">
    <source>
        <dbReference type="ARBA" id="ARBA00005752"/>
    </source>
</evidence>
<evidence type="ECO:0000256" key="8">
    <source>
        <dbReference type="ARBA" id="ARBA00048741"/>
    </source>
</evidence>
<name>Q7VEF5_PROMA</name>
<protein>
    <recommendedName>
        <fullName evidence="3">asparagine synthase (glutamine-hydrolyzing)</fullName>
        <ecNumber evidence="3">6.3.5.4</ecNumber>
    </recommendedName>
</protein>
<dbReference type="PIRSF" id="PIRSF001589">
    <property type="entry name" value="Asn_synthetase_glu-h"/>
    <property type="match status" value="1"/>
</dbReference>
<dbReference type="PROSITE" id="PS51278">
    <property type="entry name" value="GATASE_TYPE_2"/>
    <property type="match status" value="1"/>
</dbReference>
<dbReference type="PANTHER" id="PTHR43284">
    <property type="entry name" value="ASPARAGINE SYNTHETASE (GLUTAMINE-HYDROLYZING)"/>
    <property type="match status" value="1"/>
</dbReference>
<dbReference type="GO" id="GO:0005829">
    <property type="term" value="C:cytosol"/>
    <property type="evidence" value="ECO:0007669"/>
    <property type="project" value="TreeGrafter"/>
</dbReference>
<evidence type="ECO:0000256" key="6">
    <source>
        <dbReference type="ARBA" id="ARBA00022888"/>
    </source>
</evidence>
<dbReference type="EC" id="6.3.5.4" evidence="3"/>
<dbReference type="PANTHER" id="PTHR43284:SF1">
    <property type="entry name" value="ASPARAGINE SYNTHETASE"/>
    <property type="match status" value="1"/>
</dbReference>
<gene>
    <name evidence="13" type="primary">asnB</name>
    <name evidence="13" type="ordered locus">Pro_0058</name>
</gene>
<dbReference type="CDD" id="cd01991">
    <property type="entry name" value="Asn_synthase_B_C"/>
    <property type="match status" value="1"/>
</dbReference>
<feature type="binding site" evidence="10">
    <location>
        <position position="105"/>
    </location>
    <ligand>
        <name>L-glutamine</name>
        <dbReference type="ChEBI" id="CHEBI:58359"/>
    </ligand>
</feature>
<evidence type="ECO:0000256" key="4">
    <source>
        <dbReference type="ARBA" id="ARBA00022741"/>
    </source>
</evidence>
<keyword evidence="14" id="KW-1185">Reference proteome</keyword>
<proteinExistence type="inferred from homology"/>
<dbReference type="Pfam" id="PF00733">
    <property type="entry name" value="Asn_synthase"/>
    <property type="match status" value="1"/>
</dbReference>
<dbReference type="GO" id="GO:0005524">
    <property type="term" value="F:ATP binding"/>
    <property type="evidence" value="ECO:0007669"/>
    <property type="project" value="UniProtKB-KW"/>
</dbReference>
<evidence type="ECO:0000259" key="12">
    <source>
        <dbReference type="PROSITE" id="PS51278"/>
    </source>
</evidence>
<organism evidence="13 14">
    <name type="scientific">Prochlorococcus marinus (strain SARG / CCMP1375 / SS120)</name>
    <dbReference type="NCBI Taxonomy" id="167539"/>
    <lineage>
        <taxon>Bacteria</taxon>
        <taxon>Bacillati</taxon>
        <taxon>Cyanobacteriota</taxon>
        <taxon>Cyanophyceae</taxon>
        <taxon>Synechococcales</taxon>
        <taxon>Prochlorococcaceae</taxon>
        <taxon>Prochlorococcus</taxon>
    </lineage>
</organism>
<evidence type="ECO:0000256" key="5">
    <source>
        <dbReference type="ARBA" id="ARBA00022840"/>
    </source>
</evidence>
<keyword evidence="9" id="KW-0028">Amino-acid biosynthesis</keyword>
<evidence type="ECO:0000256" key="7">
    <source>
        <dbReference type="ARBA" id="ARBA00022962"/>
    </source>
</evidence>
<evidence type="ECO:0000256" key="9">
    <source>
        <dbReference type="PIRSR" id="PIRSR001589-1"/>
    </source>
</evidence>
<dbReference type="SUPFAM" id="SSF52402">
    <property type="entry name" value="Adenine nucleotide alpha hydrolases-like"/>
    <property type="match status" value="1"/>
</dbReference>
<dbReference type="InterPro" id="IPR006426">
    <property type="entry name" value="Asn_synth_AEB"/>
</dbReference>
<evidence type="ECO:0000313" key="14">
    <source>
        <dbReference type="Proteomes" id="UP000001420"/>
    </source>
</evidence>
<dbReference type="STRING" id="167539.Pro_0058"/>
<evidence type="ECO:0000256" key="11">
    <source>
        <dbReference type="PIRSR" id="PIRSR001589-3"/>
    </source>
</evidence>
<dbReference type="GO" id="GO:0006529">
    <property type="term" value="P:asparagine biosynthetic process"/>
    <property type="evidence" value="ECO:0007669"/>
    <property type="project" value="UniProtKB-KW"/>
</dbReference>
<accession>Q7VEF5</accession>
<dbReference type="InterPro" id="IPR014729">
    <property type="entry name" value="Rossmann-like_a/b/a_fold"/>
</dbReference>
<keyword evidence="6 9" id="KW-0061">Asparagine biosynthesis</keyword>
<dbReference type="CDD" id="cd00712">
    <property type="entry name" value="AsnB"/>
    <property type="match status" value="1"/>
</dbReference>
<dbReference type="Pfam" id="PF13537">
    <property type="entry name" value="GATase_7"/>
    <property type="match status" value="1"/>
</dbReference>
<dbReference type="EMBL" id="AE017126">
    <property type="protein sequence ID" value="AAP99104.1"/>
    <property type="molecule type" value="Genomic_DNA"/>
</dbReference>
<feature type="site" description="Important for beta-aspartyl-AMP intermediate formation" evidence="11">
    <location>
        <position position="384"/>
    </location>
</feature>
<comment type="similarity">
    <text evidence="2">Belongs to the asparagine synthetase family.</text>
</comment>
<comment type="pathway">
    <text evidence="1">Amino-acid biosynthesis; L-asparagine biosynthesis; L-asparagine from L-aspartate (L-Gln route): step 1/1.</text>
</comment>
<keyword evidence="5 10" id="KW-0067">ATP-binding</keyword>
<dbReference type="HOGENOM" id="CLU_014658_3_1_3"/>
<dbReference type="SUPFAM" id="SSF56235">
    <property type="entry name" value="N-terminal nucleophile aminohydrolases (Ntn hydrolases)"/>
    <property type="match status" value="1"/>
</dbReference>
<sequence>MCGIAGLICKDRQILALDEIGSKMNTSLLNRGPDDSGIWIDNDIGILLSHTRLSVNDLSKAGHQPMLSSSNRFVLTFNGEIYNHWDLRQELEITQGSQNWKSHSDTETLIQAIECWGVYKTLTKLIGMFAFGIFDRKENKFYLARDRFGEKPIYWGITGVGTRKVLIFGSDLKALKSYPEFNNTINRESMGLFINYNYVPDPHSIYENIWKLEAGKILEIDVTDDDYSKIYPMSWWQLEDTIKNVDGREIENESEAINLLKQELIKSVKSQSKADVKITSFLSGGIDSSLVSALLQETSNSQINTFTIGFENKRFDEATYARRISNYLGSNHSELIFTNEDALNIVPKINEYYSEPFADPAAIPTLLLCNAAKSQGYTVALSGDGADELFGGYNRYTMAPKIWKYFGIIPNFMKPMLINSVNKLSTQSIDLIGSILKIRQFRERLYKITDKISYSNSLEDLYYRLIREWSDVSSITEYKYNQPFTPISNERLNQSIHELKLDPVTFMMVIDCLSYLPGNNQVKLDRASMAVGLETRSPFLDKNVGELIWRLPINLKIKNNCGKYILKEILADYIPKKLFERPKAGFATPINEWIKGPLREWAEEMLNSNKVRDEGFLNPEITTKLLNEHIQGVKDNSKKLWSALIWESWIDKNI</sequence>
<evidence type="ECO:0000313" key="13">
    <source>
        <dbReference type="EMBL" id="AAP99104.1"/>
    </source>
</evidence>
<evidence type="ECO:0000256" key="1">
    <source>
        <dbReference type="ARBA" id="ARBA00005187"/>
    </source>
</evidence>
<dbReference type="eggNOG" id="COG0367">
    <property type="taxonomic scope" value="Bacteria"/>
</dbReference>
<keyword evidence="7 9" id="KW-0315">Glutamine amidotransferase</keyword>
<feature type="domain" description="Glutamine amidotransferase type-2" evidence="12">
    <location>
        <begin position="2"/>
        <end position="223"/>
    </location>
</feature>
<dbReference type="Gene3D" id="3.60.20.10">
    <property type="entry name" value="Glutamine Phosphoribosylpyrophosphate, subunit 1, domain 1"/>
    <property type="match status" value="1"/>
</dbReference>
<dbReference type="RefSeq" id="WP_011124213.1">
    <property type="nucleotide sequence ID" value="NC_005042.1"/>
</dbReference>
<dbReference type="EnsemblBacteria" id="AAP99104">
    <property type="protein sequence ID" value="AAP99104"/>
    <property type="gene ID" value="Pro_0058"/>
</dbReference>
<dbReference type="InterPro" id="IPR001962">
    <property type="entry name" value="Asn_synthase"/>
</dbReference>
<keyword evidence="4 10" id="KW-0547">Nucleotide-binding</keyword>
<feature type="binding site" evidence="10">
    <location>
        <begin position="382"/>
        <end position="383"/>
    </location>
    <ligand>
        <name>ATP</name>
        <dbReference type="ChEBI" id="CHEBI:30616"/>
    </ligand>
</feature>
<feature type="active site" description="For GATase activity" evidence="9">
    <location>
        <position position="2"/>
    </location>
</feature>
<dbReference type="GO" id="GO:0004066">
    <property type="term" value="F:asparagine synthase (glutamine-hydrolyzing) activity"/>
    <property type="evidence" value="ECO:0007669"/>
    <property type="project" value="UniProtKB-EC"/>
</dbReference>
<evidence type="ECO:0000256" key="3">
    <source>
        <dbReference type="ARBA" id="ARBA00012737"/>
    </source>
</evidence>
<dbReference type="NCBIfam" id="TIGR01536">
    <property type="entry name" value="asn_synth_AEB"/>
    <property type="match status" value="1"/>
</dbReference>
<dbReference type="InterPro" id="IPR017932">
    <property type="entry name" value="GATase_2_dom"/>
</dbReference>
<dbReference type="AlphaFoldDB" id="Q7VEF5"/>
<dbReference type="InterPro" id="IPR051786">
    <property type="entry name" value="ASN_synthetase/amidase"/>
</dbReference>
<dbReference type="InterPro" id="IPR033738">
    <property type="entry name" value="AsnB_N"/>
</dbReference>
<dbReference type="KEGG" id="pma:Pro_0058"/>
<dbReference type="InterPro" id="IPR029055">
    <property type="entry name" value="Ntn_hydrolases_N"/>
</dbReference>
<dbReference type="Gene3D" id="3.40.50.620">
    <property type="entry name" value="HUPs"/>
    <property type="match status" value="2"/>
</dbReference>
<feature type="binding site" evidence="10">
    <location>
        <position position="308"/>
    </location>
    <ligand>
        <name>ATP</name>
        <dbReference type="ChEBI" id="CHEBI:30616"/>
    </ligand>
</feature>
<dbReference type="Proteomes" id="UP000001420">
    <property type="component" value="Chromosome"/>
</dbReference>
<reference evidence="13 14" key="1">
    <citation type="journal article" date="2003" name="Proc. Natl. Acad. Sci. U.S.A.">
        <title>Genome sequence of the cyanobacterium Prochlorococcus marinus SS120, a nearly minimal oxyphototrophic genome.</title>
        <authorList>
            <person name="Dufresne A."/>
            <person name="Salanoubat M."/>
            <person name="Partensky F."/>
            <person name="Artiguenave F."/>
            <person name="Axmann I.M."/>
            <person name="Barbe V."/>
            <person name="Duprat S."/>
            <person name="Galperin M.Y."/>
            <person name="Koonin E.V."/>
            <person name="Le Gall F."/>
            <person name="Makarova K.S."/>
            <person name="Ostrowski M."/>
            <person name="Oztas S."/>
            <person name="Robert C."/>
            <person name="Rogozin I.B."/>
            <person name="Scanlan D.J."/>
            <person name="Tandeau de Marsac N."/>
            <person name="Weissenbach J."/>
            <person name="Wincker P."/>
            <person name="Wolf Y.I."/>
            <person name="Hess W.R."/>
        </authorList>
    </citation>
    <scope>NUCLEOTIDE SEQUENCE [LARGE SCALE GENOMIC DNA]</scope>
    <source>
        <strain evidence="14">SARG / CCMP1375 / SS120</strain>
    </source>
</reference>
<dbReference type="OrthoDB" id="9763290at2"/>
<dbReference type="PATRIC" id="fig|167539.5.peg.62"/>
<comment type="catalytic activity">
    <reaction evidence="8">
        <text>L-aspartate + L-glutamine + ATP + H2O = L-asparagine + L-glutamate + AMP + diphosphate + H(+)</text>
        <dbReference type="Rhea" id="RHEA:12228"/>
        <dbReference type="ChEBI" id="CHEBI:15377"/>
        <dbReference type="ChEBI" id="CHEBI:15378"/>
        <dbReference type="ChEBI" id="CHEBI:29985"/>
        <dbReference type="ChEBI" id="CHEBI:29991"/>
        <dbReference type="ChEBI" id="CHEBI:30616"/>
        <dbReference type="ChEBI" id="CHEBI:33019"/>
        <dbReference type="ChEBI" id="CHEBI:58048"/>
        <dbReference type="ChEBI" id="CHEBI:58359"/>
        <dbReference type="ChEBI" id="CHEBI:456215"/>
        <dbReference type="EC" id="6.3.5.4"/>
    </reaction>
</comment>